<protein>
    <submittedName>
        <fullName evidence="1">Type II toxin-antitoxin system HicB family antitoxin</fullName>
    </submittedName>
</protein>
<keyword evidence="2" id="KW-1185">Reference proteome</keyword>
<proteinExistence type="predicted"/>
<evidence type="ECO:0000313" key="2">
    <source>
        <dbReference type="Proteomes" id="UP001649230"/>
    </source>
</evidence>
<dbReference type="InterPro" id="IPR035069">
    <property type="entry name" value="TTHA1013/TTHA0281-like"/>
</dbReference>
<reference evidence="1 2" key="1">
    <citation type="journal article" date="2024" name="Int. J. Syst. Evol. Microbiol.">
        <title>Paenibacillus hexagrammi sp. nov., a novel bacterium isolated from the gut content of Hexagrammos agrammus.</title>
        <authorList>
            <person name="Jung H.K."/>
            <person name="Kim D.G."/>
            <person name="Zin H."/>
            <person name="Park J."/>
            <person name="Jung H."/>
            <person name="Kim Y.O."/>
            <person name="Kong H.J."/>
            <person name="Kim J.W."/>
            <person name="Kim Y.S."/>
        </authorList>
    </citation>
    <scope>NUCLEOTIDE SEQUENCE [LARGE SCALE GENOMIC DNA]</scope>
    <source>
        <strain evidence="1 2">YPD9-1</strain>
    </source>
</reference>
<sequence>MNNDTITYFMGLSYQINMEYIQNNLQPYYFGTIEELPGCVAHGKTEEELMLRLTKAKKKYFEDLFNKDIKIPEPGDMELRDWDRSLPRSSRVRVKIKGWTHHD</sequence>
<name>A0ABY3SQV8_9BACL</name>
<dbReference type="SUPFAM" id="SSF143100">
    <property type="entry name" value="TTHA1013/TTHA0281-like"/>
    <property type="match status" value="1"/>
</dbReference>
<gene>
    <name evidence="1" type="ORF">L0M14_10830</name>
</gene>
<dbReference type="EMBL" id="CP090978">
    <property type="protein sequence ID" value="UJF35541.1"/>
    <property type="molecule type" value="Genomic_DNA"/>
</dbReference>
<accession>A0ABY3SQV8</accession>
<dbReference type="RefSeq" id="WP_235122102.1">
    <property type="nucleotide sequence ID" value="NZ_CP090978.1"/>
</dbReference>
<evidence type="ECO:0000313" key="1">
    <source>
        <dbReference type="EMBL" id="UJF35541.1"/>
    </source>
</evidence>
<organism evidence="1 2">
    <name type="scientific">Paenibacillus hexagrammi</name>
    <dbReference type="NCBI Taxonomy" id="2908839"/>
    <lineage>
        <taxon>Bacteria</taxon>
        <taxon>Bacillati</taxon>
        <taxon>Bacillota</taxon>
        <taxon>Bacilli</taxon>
        <taxon>Bacillales</taxon>
        <taxon>Paenibacillaceae</taxon>
        <taxon>Paenibacillus</taxon>
    </lineage>
</organism>
<dbReference type="Gene3D" id="3.30.160.250">
    <property type="match status" value="1"/>
</dbReference>
<dbReference type="Proteomes" id="UP001649230">
    <property type="component" value="Chromosome"/>
</dbReference>